<evidence type="ECO:0000313" key="3">
    <source>
        <dbReference type="EMBL" id="QJI03966.1"/>
    </source>
</evidence>
<protein>
    <submittedName>
        <fullName evidence="1">Uncharacterized protein</fullName>
    </submittedName>
</protein>
<sequence length="105" mass="12112">MKEFTFKNLSWSSEEKTYLEETKYMNGAKAIKIISEDCEPFATLTVNIPEVIHELEEDEILVKTWSENEEIANELRNSELFTDTGKRVSTGFVQAEIWKVKCGSN</sequence>
<dbReference type="EMBL" id="MT145135">
    <property type="protein sequence ID" value="QJI03966.1"/>
    <property type="molecule type" value="Genomic_DNA"/>
</dbReference>
<organism evidence="1">
    <name type="scientific">viral metagenome</name>
    <dbReference type="NCBI Taxonomy" id="1070528"/>
    <lineage>
        <taxon>unclassified sequences</taxon>
        <taxon>metagenomes</taxon>
        <taxon>organismal metagenomes</taxon>
    </lineage>
</organism>
<evidence type="ECO:0000313" key="2">
    <source>
        <dbReference type="EMBL" id="QJA72223.1"/>
    </source>
</evidence>
<reference evidence="1" key="1">
    <citation type="submission" date="2020-03" db="EMBL/GenBank/DDBJ databases">
        <title>The deep terrestrial virosphere.</title>
        <authorList>
            <person name="Holmfeldt K."/>
            <person name="Nilsson E."/>
            <person name="Simone D."/>
            <person name="Lopez-Fernandez M."/>
            <person name="Wu X."/>
            <person name="de Brujin I."/>
            <person name="Lundin D."/>
            <person name="Andersson A."/>
            <person name="Bertilsson S."/>
            <person name="Dopson M."/>
        </authorList>
    </citation>
    <scope>NUCLEOTIDE SEQUENCE</scope>
    <source>
        <strain evidence="2">MM415A02836</strain>
        <strain evidence="1">MM415B01632</strain>
        <strain evidence="3">TM448B05652</strain>
    </source>
</reference>
<evidence type="ECO:0000313" key="1">
    <source>
        <dbReference type="EMBL" id="QJA57478.1"/>
    </source>
</evidence>
<accession>A0A6M3IK18</accession>
<proteinExistence type="predicted"/>
<dbReference type="AlphaFoldDB" id="A0A6M3IK18"/>
<dbReference type="EMBL" id="MT141934">
    <property type="protein sequence ID" value="QJA72223.1"/>
    <property type="molecule type" value="Genomic_DNA"/>
</dbReference>
<name>A0A6M3IK18_9ZZZZ</name>
<gene>
    <name evidence="2" type="ORF">MM415A02836_0007</name>
    <name evidence="1" type="ORF">MM415B01632_0026</name>
    <name evidence="3" type="ORF">TM448B05652_0007</name>
</gene>
<dbReference type="EMBL" id="MT141275">
    <property type="protein sequence ID" value="QJA57478.1"/>
    <property type="molecule type" value="Genomic_DNA"/>
</dbReference>